<comment type="pathway">
    <text evidence="11">Sulfur metabolism; glutathione metabolism.</text>
</comment>
<feature type="active site" description="Nucleophile" evidence="9">
    <location>
        <position position="408"/>
    </location>
</feature>
<evidence type="ECO:0000256" key="2">
    <source>
        <dbReference type="ARBA" id="ARBA00001089"/>
    </source>
</evidence>
<evidence type="ECO:0000256" key="1">
    <source>
        <dbReference type="ARBA" id="ARBA00001049"/>
    </source>
</evidence>
<keyword evidence="6 11" id="KW-0865">Zymogen</keyword>
<dbReference type="InterPro" id="IPR051792">
    <property type="entry name" value="GGT_bact"/>
</dbReference>
<dbReference type="RefSeq" id="WP_133850866.1">
    <property type="nucleotide sequence ID" value="NZ_SNXZ01000003.1"/>
</dbReference>
<comment type="caution">
    <text evidence="14">The sequence shown here is derived from an EMBL/GenBank/DDBJ whole genome shotgun (WGS) entry which is preliminary data.</text>
</comment>
<dbReference type="InterPro" id="IPR043138">
    <property type="entry name" value="GGT_lsub"/>
</dbReference>
<comment type="catalytic activity">
    <reaction evidence="1 11">
        <text>an S-substituted glutathione + H2O = an S-substituted L-cysteinylglycine + L-glutamate</text>
        <dbReference type="Rhea" id="RHEA:59468"/>
        <dbReference type="ChEBI" id="CHEBI:15377"/>
        <dbReference type="ChEBI" id="CHEBI:29985"/>
        <dbReference type="ChEBI" id="CHEBI:90779"/>
        <dbReference type="ChEBI" id="CHEBI:143103"/>
        <dbReference type="EC" id="3.4.19.13"/>
    </reaction>
</comment>
<dbReference type="GO" id="GO:0006751">
    <property type="term" value="P:glutathione catabolic process"/>
    <property type="evidence" value="ECO:0007669"/>
    <property type="project" value="UniProtKB-UniRule"/>
</dbReference>
<dbReference type="InterPro" id="IPR043137">
    <property type="entry name" value="GGT_ssub_C"/>
</dbReference>
<feature type="region of interest" description="Disordered" evidence="12">
    <location>
        <begin position="452"/>
        <end position="477"/>
    </location>
</feature>
<dbReference type="GO" id="GO:0036374">
    <property type="term" value="F:glutathione hydrolase activity"/>
    <property type="evidence" value="ECO:0007669"/>
    <property type="project" value="UniProtKB-UniRule"/>
</dbReference>
<comment type="PTM">
    <text evidence="11">Cleaved by autocatalysis into a large and a small subunit.</text>
</comment>
<dbReference type="AlphaFoldDB" id="A0A4R6SCQ5"/>
<dbReference type="Pfam" id="PF01019">
    <property type="entry name" value="G_glu_transpept"/>
    <property type="match status" value="1"/>
</dbReference>
<dbReference type="EC" id="2.3.2.2" evidence="11"/>
<dbReference type="GO" id="GO:0103068">
    <property type="term" value="F:leukotriene C4 gamma-glutamyl transferase activity"/>
    <property type="evidence" value="ECO:0007669"/>
    <property type="project" value="UniProtKB-EC"/>
</dbReference>
<feature type="binding site" evidence="10">
    <location>
        <position position="450"/>
    </location>
    <ligand>
        <name>L-glutamate</name>
        <dbReference type="ChEBI" id="CHEBI:29985"/>
    </ligand>
</feature>
<dbReference type="OrthoDB" id="9781342at2"/>
<name>A0A4R6SCQ5_LABRH</name>
<comment type="similarity">
    <text evidence="3 11">Belongs to the gamma-glutamyltransferase family.</text>
</comment>
<dbReference type="PANTHER" id="PTHR43199">
    <property type="entry name" value="GLUTATHIONE HYDROLASE"/>
    <property type="match status" value="1"/>
</dbReference>
<gene>
    <name evidence="14" type="ORF">EV186_103664</name>
</gene>
<keyword evidence="11" id="KW-0317">Glutathione biosynthesis</keyword>
<evidence type="ECO:0000256" key="6">
    <source>
        <dbReference type="ARBA" id="ARBA00023145"/>
    </source>
</evidence>
<evidence type="ECO:0000256" key="10">
    <source>
        <dbReference type="PIRSR" id="PIRSR600101-2"/>
    </source>
</evidence>
<comment type="catalytic activity">
    <reaction evidence="8 11">
        <text>an N-terminal (5-L-glutamyl)-[peptide] + an alpha-amino acid = 5-L-glutamyl amino acid + an N-terminal L-alpha-aminoacyl-[peptide]</text>
        <dbReference type="Rhea" id="RHEA:23904"/>
        <dbReference type="Rhea" id="RHEA-COMP:9780"/>
        <dbReference type="Rhea" id="RHEA-COMP:9795"/>
        <dbReference type="ChEBI" id="CHEBI:77644"/>
        <dbReference type="ChEBI" id="CHEBI:78597"/>
        <dbReference type="ChEBI" id="CHEBI:78599"/>
        <dbReference type="ChEBI" id="CHEBI:78608"/>
        <dbReference type="EC" id="2.3.2.2"/>
    </reaction>
</comment>
<evidence type="ECO:0000256" key="5">
    <source>
        <dbReference type="ARBA" id="ARBA00022801"/>
    </source>
</evidence>
<feature type="binding site" evidence="10">
    <location>
        <position position="108"/>
    </location>
    <ligand>
        <name>L-glutamate</name>
        <dbReference type="ChEBI" id="CHEBI:29985"/>
    </ligand>
</feature>
<feature type="binding site" evidence="10">
    <location>
        <position position="496"/>
    </location>
    <ligand>
        <name>L-glutamate</name>
        <dbReference type="ChEBI" id="CHEBI:29985"/>
    </ligand>
</feature>
<evidence type="ECO:0000313" key="15">
    <source>
        <dbReference type="Proteomes" id="UP000295444"/>
    </source>
</evidence>
<evidence type="ECO:0000256" key="7">
    <source>
        <dbReference type="ARBA" id="ARBA00023315"/>
    </source>
</evidence>
<comment type="subunit">
    <text evidence="11">This enzyme consists of two polypeptide chains, which are synthesized in precursor form from a single polypeptide.</text>
</comment>
<dbReference type="PANTHER" id="PTHR43199:SF1">
    <property type="entry name" value="GLUTATHIONE HYDROLASE PROENZYME"/>
    <property type="match status" value="1"/>
</dbReference>
<feature type="binding site" evidence="10">
    <location>
        <begin position="474"/>
        <end position="475"/>
    </location>
    <ligand>
        <name>L-glutamate</name>
        <dbReference type="ChEBI" id="CHEBI:29985"/>
    </ligand>
</feature>
<dbReference type="Gene3D" id="1.10.246.130">
    <property type="match status" value="1"/>
</dbReference>
<dbReference type="UniPathway" id="UPA00204"/>
<evidence type="ECO:0000256" key="8">
    <source>
        <dbReference type="ARBA" id="ARBA00047417"/>
    </source>
</evidence>
<dbReference type="SUPFAM" id="SSF56235">
    <property type="entry name" value="N-terminal nucleophile aminohydrolases (Ntn hydrolases)"/>
    <property type="match status" value="1"/>
</dbReference>
<dbReference type="InterPro" id="IPR000101">
    <property type="entry name" value="GGT_peptidase"/>
</dbReference>
<accession>A0A4R6SCQ5</accession>
<keyword evidence="7 11" id="KW-0012">Acyltransferase</keyword>
<keyword evidence="13" id="KW-0732">Signal</keyword>
<keyword evidence="15" id="KW-1185">Reference proteome</keyword>
<evidence type="ECO:0000256" key="4">
    <source>
        <dbReference type="ARBA" id="ARBA00022679"/>
    </source>
</evidence>
<keyword evidence="5 11" id="KW-0378">Hydrolase</keyword>
<dbReference type="Gene3D" id="3.60.20.40">
    <property type="match status" value="1"/>
</dbReference>
<protein>
    <recommendedName>
        <fullName evidence="11">Glutathione hydrolase proenzyme</fullName>
        <ecNumber evidence="11">2.3.2.2</ecNumber>
        <ecNumber evidence="11">3.4.19.13</ecNumber>
    </recommendedName>
    <component>
        <recommendedName>
            <fullName evidence="11">Glutathione hydrolase large chain</fullName>
        </recommendedName>
    </component>
    <component>
        <recommendedName>
            <fullName evidence="11">Glutathione hydrolase small chain</fullName>
        </recommendedName>
    </component>
</protein>
<sequence length="609" mass="63849">MRARLGALSAATLAIAGLVTGAGAAQADSLPTKHPVAEGFGGAVVSDTAQSTQAGIDILKRGGTAADAAVAVAATLGVTDPFVAGIGGGGYFVYYDAHSHKVSVIDGRETTPRSADGNLFIDPATGKPYDFPTAVTSGLSVGVPGNLATWQRALQRWGKFSLATNLRPAIDVAEHGFPVDATLYEQIRENQKRFAQFSSTSELFLPGGDLPPVGSTLRNPDLADTYRDIARHGTGVLYGGSVGRDVVDAVHNLPLAPGATLKPIEGKMTLGDLAAYRAIDRKPTHVDYRGYDVYGMPPSSSGGITVGEALNILENYHLSSMDRVQALHTYLEASALAFADRGRYIGDSAYVDVPQKQLLSDRFARTRACQIDQTKALPKPVAPGDPYGHGPSCKPGQGSGANGIETHTNHFVVSDRWGNVVSYTNTIEQLGGSAIVVPDRGFLLNNELTDFDFAPPANGTPDPNLPESGKRPRSSMSPTIVLHHGKPFLAVGSPGGATIITTVLQILVNRLDFGMDLESAIAAPRASQRNSATTQVEPAWFDLPTTPGLKALGHTFAIKDTSSLDPTIKIPPDIGVASGLEFRDHGLVIAAGEPVRRGGSAAQVVFPAP</sequence>
<evidence type="ECO:0000256" key="12">
    <source>
        <dbReference type="SAM" id="MobiDB-lite"/>
    </source>
</evidence>
<organism evidence="14 15">
    <name type="scientific">Labedaea rhizosphaerae</name>
    <dbReference type="NCBI Taxonomy" id="598644"/>
    <lineage>
        <taxon>Bacteria</taxon>
        <taxon>Bacillati</taxon>
        <taxon>Actinomycetota</taxon>
        <taxon>Actinomycetes</taxon>
        <taxon>Pseudonocardiales</taxon>
        <taxon>Pseudonocardiaceae</taxon>
        <taxon>Labedaea</taxon>
    </lineage>
</organism>
<dbReference type="InterPro" id="IPR029055">
    <property type="entry name" value="Ntn_hydrolases_N"/>
</dbReference>
<evidence type="ECO:0000313" key="14">
    <source>
        <dbReference type="EMBL" id="TDP97700.1"/>
    </source>
</evidence>
<dbReference type="GO" id="GO:0006750">
    <property type="term" value="P:glutathione biosynthetic process"/>
    <property type="evidence" value="ECO:0007669"/>
    <property type="project" value="UniProtKB-KW"/>
</dbReference>
<feature type="chain" id="PRO_5020982659" description="Glutathione hydrolase proenzyme" evidence="13">
    <location>
        <begin position="28"/>
        <end position="609"/>
    </location>
</feature>
<dbReference type="PRINTS" id="PR01210">
    <property type="entry name" value="GGTRANSPTASE"/>
</dbReference>
<keyword evidence="4 11" id="KW-0808">Transferase</keyword>
<evidence type="ECO:0000256" key="9">
    <source>
        <dbReference type="PIRSR" id="PIRSR600101-1"/>
    </source>
</evidence>
<evidence type="ECO:0000256" key="11">
    <source>
        <dbReference type="RuleBase" id="RU368036"/>
    </source>
</evidence>
<evidence type="ECO:0000256" key="3">
    <source>
        <dbReference type="ARBA" id="ARBA00009381"/>
    </source>
</evidence>
<dbReference type="NCBIfam" id="TIGR00066">
    <property type="entry name" value="g_glut_trans"/>
    <property type="match status" value="1"/>
</dbReference>
<dbReference type="Proteomes" id="UP000295444">
    <property type="component" value="Unassembled WGS sequence"/>
</dbReference>
<feature type="signal peptide" evidence="13">
    <location>
        <begin position="1"/>
        <end position="27"/>
    </location>
</feature>
<comment type="catalytic activity">
    <reaction evidence="2 11">
        <text>glutathione + H2O = L-cysteinylglycine + L-glutamate</text>
        <dbReference type="Rhea" id="RHEA:28807"/>
        <dbReference type="ChEBI" id="CHEBI:15377"/>
        <dbReference type="ChEBI" id="CHEBI:29985"/>
        <dbReference type="ChEBI" id="CHEBI:57925"/>
        <dbReference type="ChEBI" id="CHEBI:61694"/>
        <dbReference type="EC" id="3.4.19.13"/>
    </reaction>
</comment>
<reference evidence="14 15" key="1">
    <citation type="submission" date="2019-03" db="EMBL/GenBank/DDBJ databases">
        <title>Genomic Encyclopedia of Type Strains, Phase IV (KMG-IV): sequencing the most valuable type-strain genomes for metagenomic binning, comparative biology and taxonomic classification.</title>
        <authorList>
            <person name="Goeker M."/>
        </authorList>
    </citation>
    <scope>NUCLEOTIDE SEQUENCE [LARGE SCALE GENOMIC DNA]</scope>
    <source>
        <strain evidence="14 15">DSM 45361</strain>
    </source>
</reference>
<dbReference type="EMBL" id="SNXZ01000003">
    <property type="protein sequence ID" value="TDP97700.1"/>
    <property type="molecule type" value="Genomic_DNA"/>
</dbReference>
<dbReference type="EC" id="3.4.19.13" evidence="11"/>
<proteinExistence type="inferred from homology"/>
<evidence type="ECO:0000256" key="13">
    <source>
        <dbReference type="SAM" id="SignalP"/>
    </source>
</evidence>